<evidence type="ECO:0000313" key="1">
    <source>
        <dbReference type="EMBL" id="MDR6532718.1"/>
    </source>
</evidence>
<dbReference type="EMBL" id="JAVDRL010000010">
    <property type="protein sequence ID" value="MDR6532718.1"/>
    <property type="molecule type" value="Genomic_DNA"/>
</dbReference>
<dbReference type="Gene3D" id="3.30.530.20">
    <property type="match status" value="1"/>
</dbReference>
<dbReference type="InterPro" id="IPR023393">
    <property type="entry name" value="START-like_dom_sf"/>
</dbReference>
<protein>
    <submittedName>
        <fullName evidence="1">Carbon monoxide dehydrogenase subunit G</fullName>
    </submittedName>
</protein>
<dbReference type="Proteomes" id="UP001262754">
    <property type="component" value="Unassembled WGS sequence"/>
</dbReference>
<reference evidence="1 2" key="1">
    <citation type="submission" date="2023-07" db="EMBL/GenBank/DDBJ databases">
        <title>Sorghum-associated microbial communities from plants grown in Nebraska, USA.</title>
        <authorList>
            <person name="Schachtman D."/>
        </authorList>
    </citation>
    <scope>NUCLEOTIDE SEQUENCE [LARGE SCALE GENOMIC DNA]</scope>
    <source>
        <strain evidence="1 2">DS2154</strain>
    </source>
</reference>
<dbReference type="Pfam" id="PF10604">
    <property type="entry name" value="Polyketide_cyc2"/>
    <property type="match status" value="1"/>
</dbReference>
<dbReference type="InterPro" id="IPR019587">
    <property type="entry name" value="Polyketide_cyclase/dehydratase"/>
</dbReference>
<evidence type="ECO:0000313" key="2">
    <source>
        <dbReference type="Proteomes" id="UP001262754"/>
    </source>
</evidence>
<proteinExistence type="predicted"/>
<keyword evidence="2" id="KW-1185">Reference proteome</keyword>
<dbReference type="SUPFAM" id="SSF55961">
    <property type="entry name" value="Bet v1-like"/>
    <property type="match status" value="1"/>
</dbReference>
<comment type="caution">
    <text evidence="1">The sequence shown here is derived from an EMBL/GenBank/DDBJ whole genome shotgun (WGS) entry which is preliminary data.</text>
</comment>
<gene>
    <name evidence="1" type="ORF">J2800_003478</name>
</gene>
<organism evidence="1 2">
    <name type="scientific">Caulobacter rhizosphaerae</name>
    <dbReference type="NCBI Taxonomy" id="2010972"/>
    <lineage>
        <taxon>Bacteria</taxon>
        <taxon>Pseudomonadati</taxon>
        <taxon>Pseudomonadota</taxon>
        <taxon>Alphaproteobacteria</taxon>
        <taxon>Caulobacterales</taxon>
        <taxon>Caulobacteraceae</taxon>
        <taxon>Caulobacter</taxon>
    </lineage>
</organism>
<name>A0ABU1N2P3_9CAUL</name>
<sequence>MATIIRSVDVALAPDQVWDAVRDWGHVHQRLCPGALTDCQVEEGVRTVTFANGLVARELIVAVDDEARRLVWSVVGSALLTHHNGAMQVLPEGSGSRIVWTADILPHDAAERVAGFMDLGCAAMKTTLEG</sequence>
<dbReference type="CDD" id="cd07821">
    <property type="entry name" value="PYR_PYL_RCAR_like"/>
    <property type="match status" value="1"/>
</dbReference>
<accession>A0ABU1N2P3</accession>
<dbReference type="RefSeq" id="WP_163230997.1">
    <property type="nucleotide sequence ID" value="NZ_BMLD01000002.1"/>
</dbReference>